<gene>
    <name evidence="2" type="ORF">L195_g034465</name>
</gene>
<feature type="region of interest" description="Disordered" evidence="1">
    <location>
        <begin position="106"/>
        <end position="150"/>
    </location>
</feature>
<sequence length="150" mass="16848">REECGGVNACTSTNDQQNLIEDPKLITEVTVLNEGKNDTSVINNHRVDNPELQTLNLLMKFKFIVMNDGTQSPSSVNLASLEKFFRESWTNMVEIESQENIDVACGNSDDDLIKSSTSQSPQADESQFQLVVNKKKSSKKEKPYYKVNGR</sequence>
<evidence type="ECO:0000313" key="3">
    <source>
        <dbReference type="Proteomes" id="UP000236291"/>
    </source>
</evidence>
<dbReference type="AlphaFoldDB" id="A0A2K3LIY0"/>
<feature type="compositionally biased region" description="Polar residues" evidence="1">
    <location>
        <begin position="114"/>
        <end position="130"/>
    </location>
</feature>
<accession>A0A2K3LIY0</accession>
<name>A0A2K3LIY0_TRIPR</name>
<evidence type="ECO:0000313" key="2">
    <source>
        <dbReference type="EMBL" id="PNX78487.1"/>
    </source>
</evidence>
<reference evidence="2 3" key="2">
    <citation type="journal article" date="2017" name="Front. Plant Sci.">
        <title>Gene Classification and Mining of Molecular Markers Useful in Red Clover (Trifolium pratense) Breeding.</title>
        <authorList>
            <person name="Istvanek J."/>
            <person name="Dluhosova J."/>
            <person name="Dluhos P."/>
            <person name="Patkova L."/>
            <person name="Nedelnik J."/>
            <person name="Repkova J."/>
        </authorList>
    </citation>
    <scope>NUCLEOTIDE SEQUENCE [LARGE SCALE GENOMIC DNA]</scope>
    <source>
        <strain evidence="3">cv. Tatra</strain>
        <tissue evidence="2">Young leaves</tissue>
    </source>
</reference>
<proteinExistence type="predicted"/>
<dbReference type="Proteomes" id="UP000236291">
    <property type="component" value="Unassembled WGS sequence"/>
</dbReference>
<protein>
    <submittedName>
        <fullName evidence="2">Uncharacterized protein</fullName>
    </submittedName>
</protein>
<dbReference type="EMBL" id="ASHM01034200">
    <property type="protein sequence ID" value="PNX78487.1"/>
    <property type="molecule type" value="Genomic_DNA"/>
</dbReference>
<reference evidence="2 3" key="1">
    <citation type="journal article" date="2014" name="Am. J. Bot.">
        <title>Genome assembly and annotation for red clover (Trifolium pratense; Fabaceae).</title>
        <authorList>
            <person name="Istvanek J."/>
            <person name="Jaros M."/>
            <person name="Krenek A."/>
            <person name="Repkova J."/>
        </authorList>
    </citation>
    <scope>NUCLEOTIDE SEQUENCE [LARGE SCALE GENOMIC DNA]</scope>
    <source>
        <strain evidence="3">cv. Tatra</strain>
        <tissue evidence="2">Young leaves</tissue>
    </source>
</reference>
<evidence type="ECO:0000256" key="1">
    <source>
        <dbReference type="SAM" id="MobiDB-lite"/>
    </source>
</evidence>
<feature type="non-terminal residue" evidence="2">
    <location>
        <position position="1"/>
    </location>
</feature>
<organism evidence="2 3">
    <name type="scientific">Trifolium pratense</name>
    <name type="common">Red clover</name>
    <dbReference type="NCBI Taxonomy" id="57577"/>
    <lineage>
        <taxon>Eukaryota</taxon>
        <taxon>Viridiplantae</taxon>
        <taxon>Streptophyta</taxon>
        <taxon>Embryophyta</taxon>
        <taxon>Tracheophyta</taxon>
        <taxon>Spermatophyta</taxon>
        <taxon>Magnoliopsida</taxon>
        <taxon>eudicotyledons</taxon>
        <taxon>Gunneridae</taxon>
        <taxon>Pentapetalae</taxon>
        <taxon>rosids</taxon>
        <taxon>fabids</taxon>
        <taxon>Fabales</taxon>
        <taxon>Fabaceae</taxon>
        <taxon>Papilionoideae</taxon>
        <taxon>50 kb inversion clade</taxon>
        <taxon>NPAAA clade</taxon>
        <taxon>Hologalegina</taxon>
        <taxon>IRL clade</taxon>
        <taxon>Trifolieae</taxon>
        <taxon>Trifolium</taxon>
    </lineage>
</organism>
<comment type="caution">
    <text evidence="2">The sequence shown here is derived from an EMBL/GenBank/DDBJ whole genome shotgun (WGS) entry which is preliminary data.</text>
</comment>